<comment type="caution">
    <text evidence="1">The sequence shown here is derived from an EMBL/GenBank/DDBJ whole genome shotgun (WGS) entry which is preliminary data.</text>
</comment>
<proteinExistence type="predicted"/>
<evidence type="ECO:0000313" key="1">
    <source>
        <dbReference type="EMBL" id="MDG4527482.1"/>
    </source>
</evidence>
<reference evidence="1" key="1">
    <citation type="submission" date="2022-07" db="EMBL/GenBank/DDBJ databases">
        <title>Whole Genome Sequencing of Streptococcus suis.</title>
        <authorList>
            <person name="Dai X."/>
            <person name="Huang J."/>
            <person name="Wang L."/>
        </authorList>
    </citation>
    <scope>NUCLEOTIDE SEQUENCE</scope>
    <source>
        <strain evidence="1">XNB2</strain>
    </source>
</reference>
<accession>A0A9X4MSI7</accession>
<protein>
    <submittedName>
        <fullName evidence="1">Uncharacterized protein</fullName>
    </submittedName>
</protein>
<organism evidence="1 2">
    <name type="scientific">Streptococcus suis</name>
    <dbReference type="NCBI Taxonomy" id="1307"/>
    <lineage>
        <taxon>Bacteria</taxon>
        <taxon>Bacillati</taxon>
        <taxon>Bacillota</taxon>
        <taxon>Bacilli</taxon>
        <taxon>Lactobacillales</taxon>
        <taxon>Streptococcaceae</taxon>
        <taxon>Streptococcus</taxon>
    </lineage>
</organism>
<dbReference type="Proteomes" id="UP001152875">
    <property type="component" value="Unassembled WGS sequence"/>
</dbReference>
<dbReference type="EMBL" id="JANFMP010000027">
    <property type="protein sequence ID" value="MDG4527482.1"/>
    <property type="molecule type" value="Genomic_DNA"/>
</dbReference>
<dbReference type="AlphaFoldDB" id="A0A9X4MSI7"/>
<sequence>MSRFRLGWFCYILQKSEKKKRNQESFVNSILSKLIGENNPKTLFIPEINRVSSNRLFTGEENVPEFYLEALPLTDYDFQVERISSVLEAINENEDFNYKQVATKAKNELSSHNKEALAVFGSAKLETLNNAQTDEQFIASLLIYLVNTPNIPQKDSDELRQSKIIQDNILKFLESEILLTPFSHRTAFESILTNPKINQSYFIECYTTEALSTPELTNTLTTSSSLRLLVRDSILKMPIIQNGFIIQNGSINERTQEFISEKFQTAPRVTLLMGLYQSKDEAFKAIDCYFPKEAIGKIFTVESMAVSIKSSYDYTAQKMKDMIHLTNDTVEYLEERSFTDKDSIELAVGGTERLSDDKILLFVMSRMRKD</sequence>
<evidence type="ECO:0000313" key="2">
    <source>
        <dbReference type="Proteomes" id="UP001152875"/>
    </source>
</evidence>
<dbReference type="RefSeq" id="WP_222337142.1">
    <property type="nucleotide sequence ID" value="NZ_CP082204.1"/>
</dbReference>
<gene>
    <name evidence="1" type="ORF">NOL13_08820</name>
</gene>
<name>A0A9X4MSI7_STRSU</name>